<dbReference type="RefSeq" id="XP_024670523.1">
    <property type="nucleotide sequence ID" value="XM_024816665.1"/>
</dbReference>
<evidence type="ECO:0000256" key="2">
    <source>
        <dbReference type="RuleBase" id="RU003682"/>
    </source>
</evidence>
<keyword evidence="2" id="KW-0479">Metal-binding</keyword>
<name>A0A2I2F7B5_ASPCN</name>
<evidence type="ECO:0000313" key="4">
    <source>
        <dbReference type="EMBL" id="PLB36511.1"/>
    </source>
</evidence>
<dbReference type="Pfam" id="PF03171">
    <property type="entry name" value="2OG-FeII_Oxy"/>
    <property type="match status" value="1"/>
</dbReference>
<evidence type="ECO:0000313" key="5">
    <source>
        <dbReference type="Proteomes" id="UP000234585"/>
    </source>
</evidence>
<dbReference type="SUPFAM" id="SSF51197">
    <property type="entry name" value="Clavaminate synthase-like"/>
    <property type="match status" value="1"/>
</dbReference>
<keyword evidence="2" id="KW-0560">Oxidoreductase</keyword>
<dbReference type="Gene3D" id="2.60.120.330">
    <property type="entry name" value="B-lactam Antibiotic, Isopenicillin N Synthase, Chain"/>
    <property type="match status" value="1"/>
</dbReference>
<dbReference type="InterPro" id="IPR026992">
    <property type="entry name" value="DIOX_N"/>
</dbReference>
<reference evidence="4 5" key="1">
    <citation type="submission" date="2017-12" db="EMBL/GenBank/DDBJ databases">
        <authorList>
            <consortium name="DOE Joint Genome Institute"/>
            <person name="Haridas S."/>
            <person name="Kjaerbolling I."/>
            <person name="Vesth T.C."/>
            <person name="Frisvad J.C."/>
            <person name="Nybo J.L."/>
            <person name="Theobald S."/>
            <person name="Kuo A."/>
            <person name="Bowyer P."/>
            <person name="Matsuda Y."/>
            <person name="Mondo S."/>
            <person name="Lyhne E.K."/>
            <person name="Kogle M.E."/>
            <person name="Clum A."/>
            <person name="Lipzen A."/>
            <person name="Salamov A."/>
            <person name="Ngan C.Y."/>
            <person name="Daum C."/>
            <person name="Chiniquy J."/>
            <person name="Barry K."/>
            <person name="LaButti K."/>
            <person name="Simmons B.A."/>
            <person name="Magnuson J.K."/>
            <person name="Mortensen U.H."/>
            <person name="Larsen T.O."/>
            <person name="Grigoriev I.V."/>
            <person name="Baker S.E."/>
            <person name="Andersen M.R."/>
            <person name="Nordberg H.P."/>
            <person name="Cantor M.N."/>
            <person name="Hua S.X."/>
        </authorList>
    </citation>
    <scope>NUCLEOTIDE SEQUENCE [LARGE SCALE GENOMIC DNA]</scope>
    <source>
        <strain evidence="4 5">CBS 102.13</strain>
    </source>
</reference>
<dbReference type="EMBL" id="KZ559150">
    <property type="protein sequence ID" value="PLB36511.1"/>
    <property type="molecule type" value="Genomic_DNA"/>
</dbReference>
<proteinExistence type="inferred from homology"/>
<dbReference type="InterPro" id="IPR027443">
    <property type="entry name" value="IPNS-like_sf"/>
</dbReference>
<comment type="similarity">
    <text evidence="1 2">Belongs to the iron/ascorbate-dependent oxidoreductase family.</text>
</comment>
<organism evidence="4 5">
    <name type="scientific">Aspergillus candidus</name>
    <dbReference type="NCBI Taxonomy" id="41067"/>
    <lineage>
        <taxon>Eukaryota</taxon>
        <taxon>Fungi</taxon>
        <taxon>Dikarya</taxon>
        <taxon>Ascomycota</taxon>
        <taxon>Pezizomycotina</taxon>
        <taxon>Eurotiomycetes</taxon>
        <taxon>Eurotiomycetidae</taxon>
        <taxon>Eurotiales</taxon>
        <taxon>Aspergillaceae</taxon>
        <taxon>Aspergillus</taxon>
        <taxon>Aspergillus subgen. Circumdati</taxon>
    </lineage>
</organism>
<dbReference type="GO" id="GO:0046872">
    <property type="term" value="F:metal ion binding"/>
    <property type="evidence" value="ECO:0007669"/>
    <property type="project" value="UniProtKB-KW"/>
</dbReference>
<keyword evidence="5" id="KW-1185">Reference proteome</keyword>
<sequence length="331" mass="37327">MGSLGQPMEDLPVAQLDVIDYSRLLKNDSQEVQRLLRACTQEGFFYLDLSGGDSRVLPQVDQVYAFMEEWLGQSHEEKMKNYQTNYTDGYKPTGYFAGVDDKSRDNYETLKVSHKAFTTTPPSLPQGVQKHGDMLRSYLDTASSIAIQLLSSLSDGLGFKNSERFETFHADREDSNSTLVLLKYPYIDPAARNKQVGHNKHTDIGSITVLFTDQWGLQVMRPGSDKWEYIEPRPSYAIINVGDSLRFLSQKKLLSCLHRVVPAEGSTADRNTIAYFLRPSNKATFVDSNGELSTAADWHDRKYEVFRSTHDDQRKDTILTGGLEAEGKISA</sequence>
<evidence type="ECO:0000259" key="3">
    <source>
        <dbReference type="PROSITE" id="PS51471"/>
    </source>
</evidence>
<dbReference type="AlphaFoldDB" id="A0A2I2F7B5"/>
<dbReference type="Proteomes" id="UP000234585">
    <property type="component" value="Unassembled WGS sequence"/>
</dbReference>
<dbReference type="PROSITE" id="PS51471">
    <property type="entry name" value="FE2OG_OXY"/>
    <property type="match status" value="1"/>
</dbReference>
<dbReference type="InterPro" id="IPR044861">
    <property type="entry name" value="IPNS-like_FE2OG_OXY"/>
</dbReference>
<dbReference type="STRING" id="41067.A0A2I2F7B5"/>
<dbReference type="OrthoDB" id="288590at2759"/>
<dbReference type="GO" id="GO:0044283">
    <property type="term" value="P:small molecule biosynthetic process"/>
    <property type="evidence" value="ECO:0007669"/>
    <property type="project" value="UniProtKB-ARBA"/>
</dbReference>
<accession>A0A2I2F7B5</accession>
<dbReference type="GO" id="GO:0016491">
    <property type="term" value="F:oxidoreductase activity"/>
    <property type="evidence" value="ECO:0007669"/>
    <property type="project" value="UniProtKB-KW"/>
</dbReference>
<evidence type="ECO:0000256" key="1">
    <source>
        <dbReference type="ARBA" id="ARBA00008056"/>
    </source>
</evidence>
<dbReference type="InterPro" id="IPR050231">
    <property type="entry name" value="Iron_ascorbate_oxido_reductase"/>
</dbReference>
<protein>
    <submittedName>
        <fullName evidence="4">Gibberellin 20-oxidase family protein</fullName>
    </submittedName>
</protein>
<keyword evidence="2" id="KW-0408">Iron</keyword>
<gene>
    <name evidence="4" type="ORF">BDW47DRAFT_127092</name>
</gene>
<dbReference type="Pfam" id="PF14226">
    <property type="entry name" value="DIOX_N"/>
    <property type="match status" value="1"/>
</dbReference>
<feature type="domain" description="Fe2OG dioxygenase" evidence="3">
    <location>
        <begin position="174"/>
        <end position="279"/>
    </location>
</feature>
<dbReference type="InterPro" id="IPR005123">
    <property type="entry name" value="Oxoglu/Fe-dep_dioxygenase_dom"/>
</dbReference>
<dbReference type="PANTHER" id="PTHR47990">
    <property type="entry name" value="2-OXOGLUTARATE (2OG) AND FE(II)-DEPENDENT OXYGENASE SUPERFAMILY PROTEIN-RELATED"/>
    <property type="match status" value="1"/>
</dbReference>
<dbReference type="GeneID" id="36523825"/>